<dbReference type="Proteomes" id="UP001642360">
    <property type="component" value="Unassembled WGS sequence"/>
</dbReference>
<dbReference type="InterPro" id="IPR002156">
    <property type="entry name" value="RNaseH_domain"/>
</dbReference>
<sequence length="455" mass="49848">MVNIDNAANPNITTVDAEVGNARVIGMEDMENGRNMAVLGQTFSADKSPDIGASVADKLITDLVPHEMINVCNIANAALINDVVGVEIGSLVISPMVVDCGNQEGDGTDNVGISLESPILPDHEDSLILVESDSQILVQMVKGLAIIPWKLQDLLKRIKLLFGMMNLQISHIYREANGLADFLASFAVHSKTYTEFSGSNVLPVAGRLILQQDQTGLPNARLKRILYWLPSVGNCEEFQLLEDEVWQTVGVLDGNCIFPVQELGIFAVPNADLEEDVYQKKKTPTVRLASVLPANVSTAVNDQSSSSGLGHHVPIESVIDRNTQRVLMNPPPSLIPQSIPLEILESSMDRNLNKSKIPASDKDTQIPIVISNSQNPSVKSEQYTEFSANNILPSIGRLILQQDLYGFPYARLKSLICDQREESRAVLQFLLAAPFPICLDYLLDFFCELLSVDDQ</sequence>
<dbReference type="Gene3D" id="3.30.420.10">
    <property type="entry name" value="Ribonuclease H-like superfamily/Ribonuclease H"/>
    <property type="match status" value="1"/>
</dbReference>
<reference evidence="2 3" key="1">
    <citation type="submission" date="2024-02" db="EMBL/GenBank/DDBJ databases">
        <authorList>
            <person name="Vignale AGUSTIN F."/>
            <person name="Sosa J E."/>
            <person name="Modenutti C."/>
        </authorList>
    </citation>
    <scope>NUCLEOTIDE SEQUENCE [LARGE SCALE GENOMIC DNA]</scope>
</reference>
<dbReference type="CDD" id="cd06222">
    <property type="entry name" value="RNase_H_like"/>
    <property type="match status" value="1"/>
</dbReference>
<dbReference type="EMBL" id="CAUOFW020001898">
    <property type="protein sequence ID" value="CAK9149578.1"/>
    <property type="molecule type" value="Genomic_DNA"/>
</dbReference>
<evidence type="ECO:0000313" key="3">
    <source>
        <dbReference type="Proteomes" id="UP001642360"/>
    </source>
</evidence>
<dbReference type="Pfam" id="PF13456">
    <property type="entry name" value="RVT_3"/>
    <property type="match status" value="1"/>
</dbReference>
<accession>A0ABC8S3H1</accession>
<evidence type="ECO:0000259" key="1">
    <source>
        <dbReference type="Pfam" id="PF13456"/>
    </source>
</evidence>
<feature type="domain" description="RNase H type-1" evidence="1">
    <location>
        <begin position="128"/>
        <end position="187"/>
    </location>
</feature>
<name>A0ABC8S3H1_9AQUA</name>
<gene>
    <name evidence="2" type="ORF">ILEXP_LOCUS17635</name>
</gene>
<proteinExistence type="predicted"/>
<keyword evidence="3" id="KW-1185">Reference proteome</keyword>
<feature type="non-terminal residue" evidence="2">
    <location>
        <position position="455"/>
    </location>
</feature>
<dbReference type="SUPFAM" id="SSF53098">
    <property type="entry name" value="Ribonuclease H-like"/>
    <property type="match status" value="1"/>
</dbReference>
<dbReference type="InterPro" id="IPR012337">
    <property type="entry name" value="RNaseH-like_sf"/>
</dbReference>
<comment type="caution">
    <text evidence="2">The sequence shown here is derived from an EMBL/GenBank/DDBJ whole genome shotgun (WGS) entry which is preliminary data.</text>
</comment>
<dbReference type="InterPro" id="IPR036397">
    <property type="entry name" value="RNaseH_sf"/>
</dbReference>
<dbReference type="AlphaFoldDB" id="A0ABC8S3H1"/>
<protein>
    <recommendedName>
        <fullName evidence="1">RNase H type-1 domain-containing protein</fullName>
    </recommendedName>
</protein>
<dbReference type="InterPro" id="IPR044730">
    <property type="entry name" value="RNase_H-like_dom_plant"/>
</dbReference>
<evidence type="ECO:0000313" key="2">
    <source>
        <dbReference type="EMBL" id="CAK9149578.1"/>
    </source>
</evidence>
<organism evidence="2 3">
    <name type="scientific">Ilex paraguariensis</name>
    <name type="common">yerba mate</name>
    <dbReference type="NCBI Taxonomy" id="185542"/>
    <lineage>
        <taxon>Eukaryota</taxon>
        <taxon>Viridiplantae</taxon>
        <taxon>Streptophyta</taxon>
        <taxon>Embryophyta</taxon>
        <taxon>Tracheophyta</taxon>
        <taxon>Spermatophyta</taxon>
        <taxon>Magnoliopsida</taxon>
        <taxon>eudicotyledons</taxon>
        <taxon>Gunneridae</taxon>
        <taxon>Pentapetalae</taxon>
        <taxon>asterids</taxon>
        <taxon>campanulids</taxon>
        <taxon>Aquifoliales</taxon>
        <taxon>Aquifoliaceae</taxon>
        <taxon>Ilex</taxon>
    </lineage>
</organism>